<comment type="caution">
    <text evidence="1">The sequence shown here is derived from an EMBL/GenBank/DDBJ whole genome shotgun (WGS) entry which is preliminary data.</text>
</comment>
<sequence length="98" mass="11314">MSLNCLTCQLLMRTDSEREYEGVQEKSSKILRVKVDRSWSGDINSPDAKTRNRLRGNITEVVGSPGSPEPRLVRSSGMRRDWSFDEVAEKKVKRVRFR</sequence>
<gene>
    <name evidence="1" type="ORF">L6164_020467</name>
</gene>
<dbReference type="Proteomes" id="UP000828941">
    <property type="component" value="Chromosome 8"/>
</dbReference>
<dbReference type="EMBL" id="CM039433">
    <property type="protein sequence ID" value="KAI4328078.1"/>
    <property type="molecule type" value="Genomic_DNA"/>
</dbReference>
<proteinExistence type="predicted"/>
<evidence type="ECO:0000313" key="2">
    <source>
        <dbReference type="Proteomes" id="UP000828941"/>
    </source>
</evidence>
<organism evidence="1 2">
    <name type="scientific">Bauhinia variegata</name>
    <name type="common">Purple orchid tree</name>
    <name type="synonym">Phanera variegata</name>
    <dbReference type="NCBI Taxonomy" id="167791"/>
    <lineage>
        <taxon>Eukaryota</taxon>
        <taxon>Viridiplantae</taxon>
        <taxon>Streptophyta</taxon>
        <taxon>Embryophyta</taxon>
        <taxon>Tracheophyta</taxon>
        <taxon>Spermatophyta</taxon>
        <taxon>Magnoliopsida</taxon>
        <taxon>eudicotyledons</taxon>
        <taxon>Gunneridae</taxon>
        <taxon>Pentapetalae</taxon>
        <taxon>rosids</taxon>
        <taxon>fabids</taxon>
        <taxon>Fabales</taxon>
        <taxon>Fabaceae</taxon>
        <taxon>Cercidoideae</taxon>
        <taxon>Cercideae</taxon>
        <taxon>Bauhiniinae</taxon>
        <taxon>Bauhinia</taxon>
    </lineage>
</organism>
<evidence type="ECO:0000313" key="1">
    <source>
        <dbReference type="EMBL" id="KAI4328078.1"/>
    </source>
</evidence>
<protein>
    <submittedName>
        <fullName evidence="1">Uncharacterized protein</fullName>
    </submittedName>
</protein>
<keyword evidence="2" id="KW-1185">Reference proteome</keyword>
<accession>A0ACB9MV46</accession>
<name>A0ACB9MV46_BAUVA</name>
<reference evidence="1 2" key="1">
    <citation type="journal article" date="2022" name="DNA Res.">
        <title>Chromosomal-level genome assembly of the orchid tree Bauhinia variegata (Leguminosae; Cercidoideae) supports the allotetraploid origin hypothesis of Bauhinia.</title>
        <authorList>
            <person name="Zhong Y."/>
            <person name="Chen Y."/>
            <person name="Zheng D."/>
            <person name="Pang J."/>
            <person name="Liu Y."/>
            <person name="Luo S."/>
            <person name="Meng S."/>
            <person name="Qian L."/>
            <person name="Wei D."/>
            <person name="Dai S."/>
            <person name="Zhou R."/>
        </authorList>
    </citation>
    <scope>NUCLEOTIDE SEQUENCE [LARGE SCALE GENOMIC DNA]</scope>
    <source>
        <strain evidence="1">BV-YZ2020</strain>
    </source>
</reference>